<keyword evidence="2" id="KW-1185">Reference proteome</keyword>
<protein>
    <submittedName>
        <fullName evidence="1">Uncharacterized protein</fullName>
    </submittedName>
</protein>
<reference evidence="1" key="1">
    <citation type="submission" date="2022-02" db="EMBL/GenBank/DDBJ databases">
        <title>Plant Genome Project.</title>
        <authorList>
            <person name="Zhang R.-G."/>
        </authorList>
    </citation>
    <scope>NUCLEOTIDE SEQUENCE</scope>
    <source>
        <strain evidence="1">AT1</strain>
    </source>
</reference>
<gene>
    <name evidence="1" type="ORF">RHMOL_Rhmol09G0261400</name>
</gene>
<dbReference type="Proteomes" id="UP001062846">
    <property type="component" value="Chromosome 9"/>
</dbReference>
<organism evidence="1 2">
    <name type="scientific">Rhododendron molle</name>
    <name type="common">Chinese azalea</name>
    <name type="synonym">Azalea mollis</name>
    <dbReference type="NCBI Taxonomy" id="49168"/>
    <lineage>
        <taxon>Eukaryota</taxon>
        <taxon>Viridiplantae</taxon>
        <taxon>Streptophyta</taxon>
        <taxon>Embryophyta</taxon>
        <taxon>Tracheophyta</taxon>
        <taxon>Spermatophyta</taxon>
        <taxon>Magnoliopsida</taxon>
        <taxon>eudicotyledons</taxon>
        <taxon>Gunneridae</taxon>
        <taxon>Pentapetalae</taxon>
        <taxon>asterids</taxon>
        <taxon>Ericales</taxon>
        <taxon>Ericaceae</taxon>
        <taxon>Ericoideae</taxon>
        <taxon>Rhodoreae</taxon>
        <taxon>Rhododendron</taxon>
    </lineage>
</organism>
<accession>A0ACC0MH78</accession>
<name>A0ACC0MH78_RHOML</name>
<sequence>MNKTHKCLLYIVIGIILQTAIILIFVLTFMRARTPKLRFGSVSVQSLTTNSSASSPSFTMKLNTQITVKNTNFGKFKFGDSTATIFYKGFPIGEVAIGKGKAKARSTKKVDVSVSLSSKKVTSGNSNLESDLKSGKLRLTSQGFCPDVGSDFCSGGFSPAVLFRSGYSRSGT</sequence>
<evidence type="ECO:0000313" key="1">
    <source>
        <dbReference type="EMBL" id="KAI8540408.1"/>
    </source>
</evidence>
<dbReference type="EMBL" id="CM046396">
    <property type="protein sequence ID" value="KAI8540408.1"/>
    <property type="molecule type" value="Genomic_DNA"/>
</dbReference>
<evidence type="ECO:0000313" key="2">
    <source>
        <dbReference type="Proteomes" id="UP001062846"/>
    </source>
</evidence>
<comment type="caution">
    <text evidence="1">The sequence shown here is derived from an EMBL/GenBank/DDBJ whole genome shotgun (WGS) entry which is preliminary data.</text>
</comment>
<proteinExistence type="predicted"/>